<reference evidence="8 9" key="1">
    <citation type="submission" date="2009-12" db="EMBL/GenBank/DDBJ databases">
        <authorList>
            <person name="Shrivastava S."/>
            <person name="Madupu R."/>
            <person name="Durkin A.S."/>
            <person name="Torralba M."/>
            <person name="Methe B."/>
            <person name="Sutton G.G."/>
            <person name="Strausberg R.L."/>
            <person name="Nelson K.E."/>
        </authorList>
    </citation>
    <scope>NUCLEOTIDE SEQUENCE [LARGE SCALE GENOMIC DNA]</scope>
    <source>
        <strain evidence="8 9">W5455</strain>
    </source>
</reference>
<feature type="transmembrane region" description="Helical" evidence="6">
    <location>
        <begin position="382"/>
        <end position="403"/>
    </location>
</feature>
<feature type="transmembrane region" description="Helical" evidence="6">
    <location>
        <begin position="115"/>
        <end position="136"/>
    </location>
</feature>
<comment type="subcellular location">
    <subcellularLocation>
        <location evidence="1">Cell membrane</location>
        <topology evidence="1">Multi-pass membrane protein</topology>
    </subcellularLocation>
</comment>
<keyword evidence="3 6" id="KW-0812">Transmembrane</keyword>
<dbReference type="EMBL" id="ADFP01000006">
    <property type="protein sequence ID" value="EFB92039.1"/>
    <property type="molecule type" value="Genomic_DNA"/>
</dbReference>
<evidence type="ECO:0000256" key="3">
    <source>
        <dbReference type="ARBA" id="ARBA00022692"/>
    </source>
</evidence>
<sequence>MGPVKRYEPISIFEEEVFVMSQRRISLVLFVAAALFAALCGTACAAADEAASPHFGVLSLLPPVVAIVLCLTTHEVIPSLFVGSWIAGTMVNNWNPIYGFGAAIENIWNSLGDPWGARIFMTCIVMSGMVGVMQAGGGVRAAVNALSRRIRNSRSAMLFTELAGIVIFFEDYVTAAVVGTTMRPISDSYRVSKEKLSYLVDSTAAPVAAIAGVSSWVAYMVGQIGKQYGELGIQGSAYNTYLRSIPFVFYNLIALLLVTLVVLSRRDFGPMLAAERRARSTGKVLRDGAMPLTSAAGDPDLEPAENAPDRVVNFVLPVVSLVVFIVGMLLVTGGFPKAGLSEAMANSDSSLALIYGSYAAAVMTLALFRLQRAASLSRLFRGFLKGGQAVFVGSMILIYAWGISASIKSVGTAAYLVSVTKDFLAPGWIPLLTFLTGMVISFCTGTSYGTMGILMPIVVPLLAKVSAAAGIDVTTYMLPTVGAVFAGAVFGDHCSPISDTTIMSSMFCGADHIDHVKTQLPYALLAGVGAAAGYLCIALGLNHWLSLAVGAALVAAAFFAVSGRVDDYAPAGAETRD</sequence>
<evidence type="ECO:0000313" key="9">
    <source>
        <dbReference type="Proteomes" id="UP000006462"/>
    </source>
</evidence>
<gene>
    <name evidence="8" type="ORF">HMPREF7215_1920</name>
</gene>
<accession>A0ABP2HXM8</accession>
<protein>
    <submittedName>
        <fullName evidence="8">Na+/H+ antiporter family protein</fullName>
    </submittedName>
</protein>
<proteinExistence type="predicted"/>
<feature type="transmembrane region" description="Helical" evidence="6">
    <location>
        <begin position="241"/>
        <end position="263"/>
    </location>
</feature>
<name>A0ABP2HXM8_9BACT</name>
<evidence type="ECO:0000259" key="7">
    <source>
        <dbReference type="Pfam" id="PF03553"/>
    </source>
</evidence>
<evidence type="ECO:0000256" key="5">
    <source>
        <dbReference type="ARBA" id="ARBA00023136"/>
    </source>
</evidence>
<feature type="transmembrane region" description="Helical" evidence="6">
    <location>
        <begin position="520"/>
        <end position="537"/>
    </location>
</feature>
<evidence type="ECO:0000256" key="4">
    <source>
        <dbReference type="ARBA" id="ARBA00022989"/>
    </source>
</evidence>
<dbReference type="Proteomes" id="UP000006462">
    <property type="component" value="Unassembled WGS sequence"/>
</dbReference>
<evidence type="ECO:0000256" key="2">
    <source>
        <dbReference type="ARBA" id="ARBA00022475"/>
    </source>
</evidence>
<keyword evidence="2" id="KW-1003">Cell membrane</keyword>
<evidence type="ECO:0000313" key="8">
    <source>
        <dbReference type="EMBL" id="EFB92039.1"/>
    </source>
</evidence>
<feature type="transmembrane region" description="Helical" evidence="6">
    <location>
        <begin position="198"/>
        <end position="221"/>
    </location>
</feature>
<keyword evidence="5 6" id="KW-0472">Membrane</keyword>
<organism evidence="8 9">
    <name type="scientific">Pyramidobacter piscolens W5455</name>
    <dbReference type="NCBI Taxonomy" id="352165"/>
    <lineage>
        <taxon>Bacteria</taxon>
        <taxon>Thermotogati</taxon>
        <taxon>Synergistota</taxon>
        <taxon>Synergistia</taxon>
        <taxon>Synergistales</taxon>
        <taxon>Dethiosulfovibrionaceae</taxon>
        <taxon>Pyramidobacter</taxon>
    </lineage>
</organism>
<dbReference type="PANTHER" id="PTHR43478">
    <property type="entry name" value="NA+/H+ ANTIPORTER-RELATED"/>
    <property type="match status" value="1"/>
</dbReference>
<dbReference type="Pfam" id="PF03553">
    <property type="entry name" value="Na_H_antiporter"/>
    <property type="match status" value="1"/>
</dbReference>
<keyword evidence="9" id="KW-1185">Reference proteome</keyword>
<evidence type="ECO:0000256" key="6">
    <source>
        <dbReference type="SAM" id="Phobius"/>
    </source>
</evidence>
<keyword evidence="4 6" id="KW-1133">Transmembrane helix</keyword>
<feature type="domain" description="Na+/H+ antiporter NhaC-like C-terminal" evidence="7">
    <location>
        <begin position="213"/>
        <end position="536"/>
    </location>
</feature>
<feature type="transmembrane region" description="Helical" evidence="6">
    <location>
        <begin position="311"/>
        <end position="331"/>
    </location>
</feature>
<dbReference type="InterPro" id="IPR018461">
    <property type="entry name" value="Na/H_Antiport_NhaC-like_C"/>
</dbReference>
<dbReference type="PANTHER" id="PTHR43478:SF1">
    <property type="entry name" value="NA+_H+ ANTIPORTER NHAC-LIKE C-TERMINAL DOMAIN-CONTAINING PROTEIN"/>
    <property type="match status" value="1"/>
</dbReference>
<feature type="transmembrane region" description="Helical" evidence="6">
    <location>
        <begin position="423"/>
        <end position="444"/>
    </location>
</feature>
<feature type="transmembrane region" description="Helical" evidence="6">
    <location>
        <begin position="55"/>
        <end position="72"/>
    </location>
</feature>
<feature type="transmembrane region" description="Helical" evidence="6">
    <location>
        <begin position="544"/>
        <end position="561"/>
    </location>
</feature>
<feature type="transmembrane region" description="Helical" evidence="6">
    <location>
        <begin position="451"/>
        <end position="471"/>
    </location>
</feature>
<comment type="caution">
    <text evidence="8">The sequence shown here is derived from an EMBL/GenBank/DDBJ whole genome shotgun (WGS) entry which is preliminary data.</text>
</comment>
<feature type="transmembrane region" description="Helical" evidence="6">
    <location>
        <begin position="351"/>
        <end position="370"/>
    </location>
</feature>
<evidence type="ECO:0000256" key="1">
    <source>
        <dbReference type="ARBA" id="ARBA00004651"/>
    </source>
</evidence>